<evidence type="ECO:0000313" key="3">
    <source>
        <dbReference type="Proteomes" id="UP000297245"/>
    </source>
</evidence>
<keyword evidence="3" id="KW-1185">Reference proteome</keyword>
<dbReference type="OrthoDB" id="4961408at2759"/>
<evidence type="ECO:0000256" key="1">
    <source>
        <dbReference type="SAM" id="MobiDB-lite"/>
    </source>
</evidence>
<accession>A0A4S8MUC8</accession>
<gene>
    <name evidence="2" type="ORF">K435DRAFT_834115</name>
</gene>
<proteinExistence type="predicted"/>
<name>A0A4S8MUC8_DENBC</name>
<dbReference type="EMBL" id="ML179041">
    <property type="protein sequence ID" value="THV06840.1"/>
    <property type="molecule type" value="Genomic_DNA"/>
</dbReference>
<dbReference type="SUPFAM" id="SSF53098">
    <property type="entry name" value="Ribonuclease H-like"/>
    <property type="match status" value="1"/>
</dbReference>
<dbReference type="AlphaFoldDB" id="A0A4S8MUC8"/>
<protein>
    <submittedName>
        <fullName evidence="2">Uncharacterized protein</fullName>
    </submittedName>
</protein>
<evidence type="ECO:0000313" key="2">
    <source>
        <dbReference type="EMBL" id="THV06840.1"/>
    </source>
</evidence>
<dbReference type="Proteomes" id="UP000297245">
    <property type="component" value="Unassembled WGS sequence"/>
</dbReference>
<feature type="region of interest" description="Disordered" evidence="1">
    <location>
        <begin position="1"/>
        <end position="23"/>
    </location>
</feature>
<dbReference type="InterPro" id="IPR012337">
    <property type="entry name" value="RNaseH-like_sf"/>
</dbReference>
<sequence length="119" mass="13201">MEKWYKPKSPLQGPTVPNTTSTTDDMDPFAALFDSQPSVVLQTDTLDDYLAMSIINLRNNTAVKGDPLKWWCLKLKSNIDSVDPNLACMAIDLLLIPAIATDTRNQEPSVGNSDYEPRS</sequence>
<organism evidence="2 3">
    <name type="scientific">Dendrothele bispora (strain CBS 962.96)</name>
    <dbReference type="NCBI Taxonomy" id="1314807"/>
    <lineage>
        <taxon>Eukaryota</taxon>
        <taxon>Fungi</taxon>
        <taxon>Dikarya</taxon>
        <taxon>Basidiomycota</taxon>
        <taxon>Agaricomycotina</taxon>
        <taxon>Agaricomycetes</taxon>
        <taxon>Agaricomycetidae</taxon>
        <taxon>Agaricales</taxon>
        <taxon>Agaricales incertae sedis</taxon>
        <taxon>Dendrothele</taxon>
    </lineage>
</organism>
<reference evidence="2 3" key="1">
    <citation type="journal article" date="2019" name="Nat. Ecol. Evol.">
        <title>Megaphylogeny resolves global patterns of mushroom evolution.</title>
        <authorList>
            <person name="Varga T."/>
            <person name="Krizsan K."/>
            <person name="Foldi C."/>
            <person name="Dima B."/>
            <person name="Sanchez-Garcia M."/>
            <person name="Sanchez-Ramirez S."/>
            <person name="Szollosi G.J."/>
            <person name="Szarkandi J.G."/>
            <person name="Papp V."/>
            <person name="Albert L."/>
            <person name="Andreopoulos W."/>
            <person name="Angelini C."/>
            <person name="Antonin V."/>
            <person name="Barry K.W."/>
            <person name="Bougher N.L."/>
            <person name="Buchanan P."/>
            <person name="Buyck B."/>
            <person name="Bense V."/>
            <person name="Catcheside P."/>
            <person name="Chovatia M."/>
            <person name="Cooper J."/>
            <person name="Damon W."/>
            <person name="Desjardin D."/>
            <person name="Finy P."/>
            <person name="Geml J."/>
            <person name="Haridas S."/>
            <person name="Hughes K."/>
            <person name="Justo A."/>
            <person name="Karasinski D."/>
            <person name="Kautmanova I."/>
            <person name="Kiss B."/>
            <person name="Kocsube S."/>
            <person name="Kotiranta H."/>
            <person name="LaButti K.M."/>
            <person name="Lechner B.E."/>
            <person name="Liimatainen K."/>
            <person name="Lipzen A."/>
            <person name="Lukacs Z."/>
            <person name="Mihaltcheva S."/>
            <person name="Morgado L.N."/>
            <person name="Niskanen T."/>
            <person name="Noordeloos M.E."/>
            <person name="Ohm R.A."/>
            <person name="Ortiz-Santana B."/>
            <person name="Ovrebo C."/>
            <person name="Racz N."/>
            <person name="Riley R."/>
            <person name="Savchenko A."/>
            <person name="Shiryaev A."/>
            <person name="Soop K."/>
            <person name="Spirin V."/>
            <person name="Szebenyi C."/>
            <person name="Tomsovsky M."/>
            <person name="Tulloss R.E."/>
            <person name="Uehling J."/>
            <person name="Grigoriev I.V."/>
            <person name="Vagvolgyi C."/>
            <person name="Papp T."/>
            <person name="Martin F.M."/>
            <person name="Miettinen O."/>
            <person name="Hibbett D.S."/>
            <person name="Nagy L.G."/>
        </authorList>
    </citation>
    <scope>NUCLEOTIDE SEQUENCE [LARGE SCALE GENOMIC DNA]</scope>
    <source>
        <strain evidence="2 3">CBS 962.96</strain>
    </source>
</reference>